<dbReference type="OrthoDB" id="5865092at2759"/>
<evidence type="ECO:0000313" key="2">
    <source>
        <dbReference type="EMBL" id="RCN31915.1"/>
    </source>
</evidence>
<dbReference type="EMBL" id="JOJR01001192">
    <property type="protein sequence ID" value="RCN31915.1"/>
    <property type="molecule type" value="Genomic_DNA"/>
</dbReference>
<dbReference type="STRING" id="29170.A0A368FM87"/>
<feature type="chain" id="PRO_5017010485" evidence="1">
    <location>
        <begin position="19"/>
        <end position="123"/>
    </location>
</feature>
<dbReference type="Proteomes" id="UP000252519">
    <property type="component" value="Unassembled WGS sequence"/>
</dbReference>
<sequence>MGWRALLLLVVACRAVEEEHFIDVKQIVKGRPDLPVRFSPEADVSVLYQALKAGTIEAVAKLPPITPNETDPDDEKKPEEFYKLFQLPADIMTKLAADAGYIEHPQTTTSAPWIVRRYIDYPS</sequence>
<evidence type="ECO:0000313" key="3">
    <source>
        <dbReference type="Proteomes" id="UP000252519"/>
    </source>
</evidence>
<accession>A0A368FM87</accession>
<keyword evidence="1" id="KW-0732">Signal</keyword>
<proteinExistence type="predicted"/>
<evidence type="ECO:0000256" key="1">
    <source>
        <dbReference type="SAM" id="SignalP"/>
    </source>
</evidence>
<reference evidence="2 3" key="1">
    <citation type="submission" date="2014-10" db="EMBL/GenBank/DDBJ databases">
        <title>Draft genome of the hookworm Ancylostoma caninum.</title>
        <authorList>
            <person name="Mitreva M."/>
        </authorList>
    </citation>
    <scope>NUCLEOTIDE SEQUENCE [LARGE SCALE GENOMIC DNA]</scope>
    <source>
        <strain evidence="2 3">Baltimore</strain>
    </source>
</reference>
<keyword evidence="3" id="KW-1185">Reference proteome</keyword>
<dbReference type="AlphaFoldDB" id="A0A368FM87"/>
<name>A0A368FM87_ANCCA</name>
<comment type="caution">
    <text evidence="2">The sequence shown here is derived from an EMBL/GenBank/DDBJ whole genome shotgun (WGS) entry which is preliminary data.</text>
</comment>
<organism evidence="2 3">
    <name type="scientific">Ancylostoma caninum</name>
    <name type="common">Dog hookworm</name>
    <dbReference type="NCBI Taxonomy" id="29170"/>
    <lineage>
        <taxon>Eukaryota</taxon>
        <taxon>Metazoa</taxon>
        <taxon>Ecdysozoa</taxon>
        <taxon>Nematoda</taxon>
        <taxon>Chromadorea</taxon>
        <taxon>Rhabditida</taxon>
        <taxon>Rhabditina</taxon>
        <taxon>Rhabditomorpha</taxon>
        <taxon>Strongyloidea</taxon>
        <taxon>Ancylostomatidae</taxon>
        <taxon>Ancylostomatinae</taxon>
        <taxon>Ancylostoma</taxon>
    </lineage>
</organism>
<feature type="signal peptide" evidence="1">
    <location>
        <begin position="1"/>
        <end position="18"/>
    </location>
</feature>
<protein>
    <submittedName>
        <fullName evidence="2">Uncharacterized protein</fullName>
    </submittedName>
</protein>
<gene>
    <name evidence="2" type="ORF">ANCCAN_22285</name>
</gene>